<evidence type="ECO:0000313" key="4">
    <source>
        <dbReference type="Proteomes" id="UP000466848"/>
    </source>
</evidence>
<sequence length="282" mass="30723">MKRISSVLLAILLLVLSPSAAFGDTASRTIHLTLGETTAQVNGQRVTMTAPPQLISNRTLVPLRFISEALGCDVDWIASTHTATVTMENQKIQVPIGQNYVLVNGTQTAIEVPGQLINGSTYVPLRFIGERLGAEVDYNSTTKGISMGLNTYKNTVHNFEMVLPDGWIVKEENEKKVVLNHGKEAVATFSLVNKAEGATPADMNAEQLFEGFAGKPGFNYIVKEKMIAGAYLENGIFTEVFCVFLDKGIYVVTVIAPAEAFDRAFDRECVLMLNTMKNVDAA</sequence>
<dbReference type="RefSeq" id="WP_163066818.1">
    <property type="nucleotide sequence ID" value="NZ_CP048649.1"/>
</dbReference>
<dbReference type="KEGG" id="abut:Ami103574_09635"/>
<dbReference type="InterPro" id="IPR012854">
    <property type="entry name" value="Cu_amine_oxidase-like_N"/>
</dbReference>
<dbReference type="InterPro" id="IPR036582">
    <property type="entry name" value="Mao_N_sf"/>
</dbReference>
<feature type="chain" id="PRO_5038897972" evidence="1">
    <location>
        <begin position="21"/>
        <end position="282"/>
    </location>
</feature>
<keyword evidence="1" id="KW-0732">Signal</keyword>
<protein>
    <submittedName>
        <fullName evidence="3">Copper amine oxidase N-terminal domain-containing protein</fullName>
    </submittedName>
</protein>
<dbReference type="SUPFAM" id="SSF55383">
    <property type="entry name" value="Copper amine oxidase, domain N"/>
    <property type="match status" value="1"/>
</dbReference>
<feature type="signal peptide" evidence="1">
    <location>
        <begin position="1"/>
        <end position="20"/>
    </location>
</feature>
<evidence type="ECO:0000256" key="1">
    <source>
        <dbReference type="SAM" id="SignalP"/>
    </source>
</evidence>
<evidence type="ECO:0000259" key="2">
    <source>
        <dbReference type="Pfam" id="PF07833"/>
    </source>
</evidence>
<organism evidence="3 4">
    <name type="scientific">Aminipila butyrica</name>
    <dbReference type="NCBI Taxonomy" id="433296"/>
    <lineage>
        <taxon>Bacteria</taxon>
        <taxon>Bacillati</taxon>
        <taxon>Bacillota</taxon>
        <taxon>Clostridia</taxon>
        <taxon>Peptostreptococcales</taxon>
        <taxon>Anaerovoracaceae</taxon>
        <taxon>Aminipila</taxon>
    </lineage>
</organism>
<evidence type="ECO:0000313" key="3">
    <source>
        <dbReference type="EMBL" id="QIB69577.1"/>
    </source>
</evidence>
<dbReference type="Gene3D" id="3.30.457.10">
    <property type="entry name" value="Copper amine oxidase-like, N-terminal domain"/>
    <property type="match status" value="1"/>
</dbReference>
<keyword evidence="4" id="KW-1185">Reference proteome</keyword>
<dbReference type="AlphaFoldDB" id="A0A858BVF9"/>
<proteinExistence type="predicted"/>
<gene>
    <name evidence="3" type="ORF">Ami103574_09635</name>
</gene>
<dbReference type="Proteomes" id="UP000466848">
    <property type="component" value="Chromosome"/>
</dbReference>
<reference evidence="3 4" key="1">
    <citation type="submission" date="2020-02" db="EMBL/GenBank/DDBJ databases">
        <authorList>
            <person name="Kim Y.B."/>
            <person name="Roh S.W."/>
        </authorList>
    </citation>
    <scope>NUCLEOTIDE SEQUENCE [LARGE SCALE GENOMIC DNA]</scope>
    <source>
        <strain evidence="3 4">DSM 103574</strain>
    </source>
</reference>
<feature type="domain" description="Copper amine oxidase-like N-terminal" evidence="2">
    <location>
        <begin position="40"/>
        <end position="145"/>
    </location>
</feature>
<dbReference type="EMBL" id="CP048649">
    <property type="protein sequence ID" value="QIB69577.1"/>
    <property type="molecule type" value="Genomic_DNA"/>
</dbReference>
<dbReference type="Pfam" id="PF07833">
    <property type="entry name" value="Cu_amine_oxidN1"/>
    <property type="match status" value="1"/>
</dbReference>
<accession>A0A858BVF9</accession>
<name>A0A858BVF9_9FIRM</name>